<dbReference type="PRINTS" id="PR00505">
    <property type="entry name" value="D12N6MTFRASE"/>
</dbReference>
<dbReference type="GO" id="GO:0006298">
    <property type="term" value="P:mismatch repair"/>
    <property type="evidence" value="ECO:0007669"/>
    <property type="project" value="TreeGrafter"/>
</dbReference>
<feature type="binding site" evidence="7">
    <location>
        <position position="19"/>
    </location>
    <ligand>
        <name>S-adenosyl-L-methionine</name>
        <dbReference type="ChEBI" id="CHEBI:59789"/>
    </ligand>
</feature>
<evidence type="ECO:0000256" key="7">
    <source>
        <dbReference type="PIRSR" id="PIRSR000398-1"/>
    </source>
</evidence>
<dbReference type="SUPFAM" id="SSF53335">
    <property type="entry name" value="S-adenosyl-L-methionine-dependent methyltransferases"/>
    <property type="match status" value="1"/>
</dbReference>
<evidence type="ECO:0000256" key="4">
    <source>
        <dbReference type="ARBA" id="ARBA00022679"/>
    </source>
</evidence>
<dbReference type="InterPro" id="IPR012263">
    <property type="entry name" value="M_m6A_EcoRV"/>
</dbReference>
<dbReference type="AlphaFoldDB" id="A0A1L5P7H6"/>
<sequence length="270" mass="30844">MVNIEEWRDVPNTQPPAAWIGGKRCLAPRLVKMIAAVPHVVYAEPFVGMGGVFFRRTKVPRGEVINDRNGEVVNLFRILQRHYPQFMDTLKFQITSRREFERLKSCDPATLTDLERAARFIYLQKLAFGGKVAGQNFGVDSSRAARFNLNRLAPLLEDVHERLGGVVIENLDWLAFIDRYDRPDTLFYLDPPYFGSEGDYGRTLFGREQFEVMAERLGRTKGNFILSINDVPQIRDVFSRFTFAEAELTYSISGGEGTPARELIIMKRAT</sequence>
<comment type="similarity">
    <text evidence="1">Belongs to the N(4)/N(6)-methyltransferase family.</text>
</comment>
<dbReference type="Proteomes" id="UP000185109">
    <property type="component" value="Chromosome"/>
</dbReference>
<keyword evidence="4 8" id="KW-0808">Transferase</keyword>
<dbReference type="GO" id="GO:1904047">
    <property type="term" value="F:S-adenosyl-L-methionine binding"/>
    <property type="evidence" value="ECO:0007669"/>
    <property type="project" value="TreeGrafter"/>
</dbReference>
<dbReference type="InterPro" id="IPR012327">
    <property type="entry name" value="MeTrfase_D12"/>
</dbReference>
<evidence type="ECO:0000256" key="6">
    <source>
        <dbReference type="ARBA" id="ARBA00047942"/>
    </source>
</evidence>
<evidence type="ECO:0000256" key="2">
    <source>
        <dbReference type="ARBA" id="ARBA00011900"/>
    </source>
</evidence>
<name>A0A1L5P7H6_RHIET</name>
<protein>
    <recommendedName>
        <fullName evidence="2">site-specific DNA-methyltransferase (adenine-specific)</fullName>
        <ecNumber evidence="2">2.1.1.72</ecNumber>
    </recommendedName>
</protein>
<dbReference type="GO" id="GO:0043565">
    <property type="term" value="F:sequence-specific DNA binding"/>
    <property type="evidence" value="ECO:0007669"/>
    <property type="project" value="TreeGrafter"/>
</dbReference>
<dbReference type="Pfam" id="PF02086">
    <property type="entry name" value="MethyltransfD12"/>
    <property type="match status" value="1"/>
</dbReference>
<accession>A0A1L5P7H6</accession>
<dbReference type="Gene3D" id="1.10.1020.10">
    <property type="entry name" value="Adenine-specific Methyltransferase, Domain 2"/>
    <property type="match status" value="1"/>
</dbReference>
<dbReference type="EC" id="2.1.1.72" evidence="2"/>
<evidence type="ECO:0000256" key="5">
    <source>
        <dbReference type="ARBA" id="ARBA00022691"/>
    </source>
</evidence>
<evidence type="ECO:0000256" key="3">
    <source>
        <dbReference type="ARBA" id="ARBA00022603"/>
    </source>
</evidence>
<keyword evidence="3 8" id="KW-0489">Methyltransferase</keyword>
<dbReference type="InterPro" id="IPR029063">
    <property type="entry name" value="SAM-dependent_MTases_sf"/>
</dbReference>
<dbReference type="GO" id="GO:0009007">
    <property type="term" value="F:site-specific DNA-methyltransferase (adenine-specific) activity"/>
    <property type="evidence" value="ECO:0007669"/>
    <property type="project" value="UniProtKB-EC"/>
</dbReference>
<feature type="binding site" evidence="7">
    <location>
        <position position="23"/>
    </location>
    <ligand>
        <name>S-adenosyl-L-methionine</name>
        <dbReference type="ChEBI" id="CHEBI:59789"/>
    </ligand>
</feature>
<reference evidence="8 9" key="1">
    <citation type="submission" date="2016-09" db="EMBL/GenBank/DDBJ databases">
        <title>The complete genome sequences of Rhizobium gallicum, symbiovars gallicum and phaseoli, symbionts associated to common bean (Phaseolus vulgaris).</title>
        <authorList>
            <person name="Bustos P."/>
            <person name="Santamaria R.I."/>
            <person name="Perez-Carrascal O.M."/>
            <person name="Juarez S."/>
            <person name="Lozano L."/>
            <person name="Martinez-Flores I."/>
            <person name="Martinez-Romero E."/>
            <person name="Cevallos M."/>
            <person name="Romero D."/>
            <person name="Davila G."/>
            <person name="Gonzalez V."/>
        </authorList>
    </citation>
    <scope>NUCLEOTIDE SEQUENCE [LARGE SCALE GENOMIC DNA]</scope>
    <source>
        <strain evidence="8 9">8C-3</strain>
    </source>
</reference>
<feature type="binding site" evidence="7">
    <location>
        <position position="67"/>
    </location>
    <ligand>
        <name>S-adenosyl-L-methionine</name>
        <dbReference type="ChEBI" id="CHEBI:59789"/>
    </ligand>
</feature>
<dbReference type="Gene3D" id="3.40.50.150">
    <property type="entry name" value="Vaccinia Virus protein VP39"/>
    <property type="match status" value="1"/>
</dbReference>
<dbReference type="PIRSF" id="PIRSF000398">
    <property type="entry name" value="M_m6A_EcoRV"/>
    <property type="match status" value="1"/>
</dbReference>
<organism evidence="8 9">
    <name type="scientific">Rhizobium etli 8C-3</name>
    <dbReference type="NCBI Taxonomy" id="538025"/>
    <lineage>
        <taxon>Bacteria</taxon>
        <taxon>Pseudomonadati</taxon>
        <taxon>Pseudomonadota</taxon>
        <taxon>Alphaproteobacteria</taxon>
        <taxon>Hyphomicrobiales</taxon>
        <taxon>Rhizobiaceae</taxon>
        <taxon>Rhizobium/Agrobacterium group</taxon>
        <taxon>Rhizobium</taxon>
    </lineage>
</organism>
<dbReference type="InterPro" id="IPR023095">
    <property type="entry name" value="Ade_MeTrfase_dom_2"/>
</dbReference>
<gene>
    <name evidence="8" type="ORF">AM571_CH03330</name>
</gene>
<dbReference type="PANTHER" id="PTHR30481">
    <property type="entry name" value="DNA ADENINE METHYLASE"/>
    <property type="match status" value="1"/>
</dbReference>
<dbReference type="RefSeq" id="WP_074062362.1">
    <property type="nucleotide sequence ID" value="NZ_CP017241.1"/>
</dbReference>
<comment type="catalytic activity">
    <reaction evidence="6">
        <text>a 2'-deoxyadenosine in DNA + S-adenosyl-L-methionine = an N(6)-methyl-2'-deoxyadenosine in DNA + S-adenosyl-L-homocysteine + H(+)</text>
        <dbReference type="Rhea" id="RHEA:15197"/>
        <dbReference type="Rhea" id="RHEA-COMP:12418"/>
        <dbReference type="Rhea" id="RHEA-COMP:12419"/>
        <dbReference type="ChEBI" id="CHEBI:15378"/>
        <dbReference type="ChEBI" id="CHEBI:57856"/>
        <dbReference type="ChEBI" id="CHEBI:59789"/>
        <dbReference type="ChEBI" id="CHEBI:90615"/>
        <dbReference type="ChEBI" id="CHEBI:90616"/>
        <dbReference type="EC" id="2.1.1.72"/>
    </reaction>
</comment>
<evidence type="ECO:0000313" key="8">
    <source>
        <dbReference type="EMBL" id="APO76124.1"/>
    </source>
</evidence>
<dbReference type="GO" id="GO:0032259">
    <property type="term" value="P:methylation"/>
    <property type="evidence" value="ECO:0007669"/>
    <property type="project" value="UniProtKB-KW"/>
</dbReference>
<dbReference type="PANTHER" id="PTHR30481:SF4">
    <property type="entry name" value="SITE-SPECIFIC DNA-METHYLTRANSFERASE (ADENINE-SPECIFIC)"/>
    <property type="match status" value="1"/>
</dbReference>
<dbReference type="EMBL" id="CP017241">
    <property type="protein sequence ID" value="APO76124.1"/>
    <property type="molecule type" value="Genomic_DNA"/>
</dbReference>
<evidence type="ECO:0000256" key="1">
    <source>
        <dbReference type="ARBA" id="ARBA00006594"/>
    </source>
</evidence>
<feature type="binding site" evidence="7">
    <location>
        <position position="190"/>
    </location>
    <ligand>
        <name>S-adenosyl-L-methionine</name>
        <dbReference type="ChEBI" id="CHEBI:59789"/>
    </ligand>
</feature>
<dbReference type="REBASE" id="175274">
    <property type="entry name" value="M.Ret8C3ORF3330P"/>
</dbReference>
<proteinExistence type="inferred from homology"/>
<keyword evidence="5" id="KW-0949">S-adenosyl-L-methionine</keyword>
<evidence type="ECO:0000313" key="9">
    <source>
        <dbReference type="Proteomes" id="UP000185109"/>
    </source>
</evidence>
<dbReference type="GO" id="GO:0009307">
    <property type="term" value="P:DNA restriction-modification system"/>
    <property type="evidence" value="ECO:0007669"/>
    <property type="project" value="InterPro"/>
</dbReference>